<gene>
    <name evidence="1" type="ORF">UY48_C0005G0006</name>
</gene>
<dbReference type="EMBL" id="LCQD01000005">
    <property type="protein sequence ID" value="KKW13050.1"/>
    <property type="molecule type" value="Genomic_DNA"/>
</dbReference>
<evidence type="ECO:0000313" key="2">
    <source>
        <dbReference type="Proteomes" id="UP000034588"/>
    </source>
</evidence>
<proteinExistence type="predicted"/>
<organism evidence="1 2">
    <name type="scientific">Candidatus Gottesmanbacteria bacterium GW2011_GWB1_49_7</name>
    <dbReference type="NCBI Taxonomy" id="1618448"/>
    <lineage>
        <taxon>Bacteria</taxon>
        <taxon>Candidatus Gottesmaniibacteriota</taxon>
    </lineage>
</organism>
<sequence length="121" mass="14324">MVQDQPSFYHSTEFESNREEFMRAAVAFAESRAADVAAIPELVEFWALRINKNYDDEKRPGQSFYITFTLSDCPRHLEVIKQLIQRYENQGWSHRLFYSQDGWTLFLVDDKSFQMVEATEL</sequence>
<accession>A0A0G1W386</accession>
<protein>
    <submittedName>
        <fullName evidence="1">Uncharacterized protein</fullName>
    </submittedName>
</protein>
<evidence type="ECO:0000313" key="1">
    <source>
        <dbReference type="EMBL" id="KKW13050.1"/>
    </source>
</evidence>
<dbReference type="Proteomes" id="UP000034588">
    <property type="component" value="Unassembled WGS sequence"/>
</dbReference>
<dbReference type="AlphaFoldDB" id="A0A0G1W386"/>
<reference evidence="1 2" key="1">
    <citation type="journal article" date="2015" name="Nature">
        <title>rRNA introns, odd ribosomes, and small enigmatic genomes across a large radiation of phyla.</title>
        <authorList>
            <person name="Brown C.T."/>
            <person name="Hug L.A."/>
            <person name="Thomas B.C."/>
            <person name="Sharon I."/>
            <person name="Castelle C.J."/>
            <person name="Singh A."/>
            <person name="Wilkins M.J."/>
            <person name="Williams K.H."/>
            <person name="Banfield J.F."/>
        </authorList>
    </citation>
    <scope>NUCLEOTIDE SEQUENCE [LARGE SCALE GENOMIC DNA]</scope>
</reference>
<name>A0A0G1W386_9BACT</name>
<comment type="caution">
    <text evidence="1">The sequence shown here is derived from an EMBL/GenBank/DDBJ whole genome shotgun (WGS) entry which is preliminary data.</text>
</comment>